<dbReference type="AlphaFoldDB" id="A0A1J1J9E4"/>
<accession>A0A1J1J9E4</accession>
<gene>
    <name evidence="1" type="ORF">CLUMA_CG020597</name>
</gene>
<evidence type="ECO:0000313" key="2">
    <source>
        <dbReference type="Proteomes" id="UP000183832"/>
    </source>
</evidence>
<name>A0A1J1J9E4_9DIPT</name>
<dbReference type="EMBL" id="CVRI01000073">
    <property type="protein sequence ID" value="CRL07633.1"/>
    <property type="molecule type" value="Genomic_DNA"/>
</dbReference>
<organism evidence="1 2">
    <name type="scientific">Clunio marinus</name>
    <dbReference type="NCBI Taxonomy" id="568069"/>
    <lineage>
        <taxon>Eukaryota</taxon>
        <taxon>Metazoa</taxon>
        <taxon>Ecdysozoa</taxon>
        <taxon>Arthropoda</taxon>
        <taxon>Hexapoda</taxon>
        <taxon>Insecta</taxon>
        <taxon>Pterygota</taxon>
        <taxon>Neoptera</taxon>
        <taxon>Endopterygota</taxon>
        <taxon>Diptera</taxon>
        <taxon>Nematocera</taxon>
        <taxon>Chironomoidea</taxon>
        <taxon>Chironomidae</taxon>
        <taxon>Clunio</taxon>
    </lineage>
</organism>
<protein>
    <submittedName>
        <fullName evidence="1">CLUMA_CG020597, isoform A</fullName>
    </submittedName>
</protein>
<reference evidence="1 2" key="1">
    <citation type="submission" date="2015-04" db="EMBL/GenBank/DDBJ databases">
        <authorList>
            <person name="Syromyatnikov M.Y."/>
            <person name="Popov V.N."/>
        </authorList>
    </citation>
    <scope>NUCLEOTIDE SEQUENCE [LARGE SCALE GENOMIC DNA]</scope>
</reference>
<dbReference type="Proteomes" id="UP000183832">
    <property type="component" value="Unassembled WGS sequence"/>
</dbReference>
<keyword evidence="2" id="KW-1185">Reference proteome</keyword>
<evidence type="ECO:0000313" key="1">
    <source>
        <dbReference type="EMBL" id="CRL07633.1"/>
    </source>
</evidence>
<proteinExistence type="predicted"/>
<sequence>MDPCIIETFIVKSKADICHLKQKKSLQRTQIKPFFVHKLDKNCIFSGRKAFLSGFLSEIYFDF</sequence>